<evidence type="ECO:0000256" key="4">
    <source>
        <dbReference type="ARBA" id="ARBA00023180"/>
    </source>
</evidence>
<dbReference type="Pfam" id="PF00657">
    <property type="entry name" value="Lipase_GDSL"/>
    <property type="match status" value="1"/>
</dbReference>
<dbReference type="Gramene" id="KJB41772">
    <property type="protein sequence ID" value="KJB41772"/>
    <property type="gene ID" value="B456_007G120400"/>
</dbReference>
<dbReference type="InterPro" id="IPR001087">
    <property type="entry name" value="GDSL"/>
</dbReference>
<dbReference type="InterPro" id="IPR035669">
    <property type="entry name" value="SGNH_plant_lipase-like"/>
</dbReference>
<dbReference type="OMA" id="MNDATIV"/>
<keyword evidence="3" id="KW-0378">Hydrolase</keyword>
<keyword evidence="4" id="KW-0325">Glycoprotein</keyword>
<dbReference type="SUPFAM" id="SSF52266">
    <property type="entry name" value="SGNH hydrolase"/>
    <property type="match status" value="1"/>
</dbReference>
<keyword evidence="5" id="KW-0472">Membrane</keyword>
<gene>
    <name evidence="6" type="ORF">B456_007G120400</name>
</gene>
<sequence length="384" mass="43095">MIVVKENASKLDMGVVKGGRYLLVPFFTLYMILFLYLPLLPHSVHCQCTKTPIIFNFGDSNSDTGGYADGVGLNFAPPNGRTYFHQPARRLSDGRLMIDFLCESLNTDYLTPYLNSLEPNFTNGVNFAIIGSATLPRYVPFSLFVQVSQFLRFRYRSPALMLNGYKDLVGDEDFENALYTIDIGQNDLAASFDNLTYSQVIERIPSFITEIKNAIWNIYEKGGKKFWVHNTGPLGCLPQKLALLARNATELDEHGCLQPLNNAAKTFNAQLRVLCEQLRRELINVTIVYVDIYSIKYDLIANASNYGFESPLMACCGNGGPPYNYNANINCGRTGYTVCHEGSKFISWDGVHYTEAANAIFASKILSTHYSTPQLSFNFFCNNM</sequence>
<evidence type="ECO:0000256" key="3">
    <source>
        <dbReference type="ARBA" id="ARBA00022801"/>
    </source>
</evidence>
<dbReference type="Proteomes" id="UP000032304">
    <property type="component" value="Chromosome 7"/>
</dbReference>
<name>A0A0D2P7N8_GOSRA</name>
<dbReference type="OrthoDB" id="655468at2759"/>
<keyword evidence="5" id="KW-1133">Transmembrane helix</keyword>
<evidence type="ECO:0000256" key="2">
    <source>
        <dbReference type="ARBA" id="ARBA00022729"/>
    </source>
</evidence>
<evidence type="ECO:0008006" key="8">
    <source>
        <dbReference type="Google" id="ProtNLM"/>
    </source>
</evidence>
<evidence type="ECO:0000313" key="7">
    <source>
        <dbReference type="Proteomes" id="UP000032304"/>
    </source>
</evidence>
<dbReference type="CDD" id="cd01837">
    <property type="entry name" value="SGNH_plant_lipase_like"/>
    <property type="match status" value="1"/>
</dbReference>
<accession>A0A0D2P7N8</accession>
<dbReference type="PANTHER" id="PTHR22835:SF158">
    <property type="entry name" value="GDSL ESTERASE_LIPASE LIP-4-LIKE ISOFORM X1"/>
    <property type="match status" value="1"/>
</dbReference>
<dbReference type="EMBL" id="CM001746">
    <property type="protein sequence ID" value="KJB41772.1"/>
    <property type="molecule type" value="Genomic_DNA"/>
</dbReference>
<keyword evidence="5" id="KW-0812">Transmembrane</keyword>
<dbReference type="AlphaFoldDB" id="A0A0D2P7N8"/>
<evidence type="ECO:0000256" key="1">
    <source>
        <dbReference type="ARBA" id="ARBA00008668"/>
    </source>
</evidence>
<dbReference type="eggNOG" id="ENOG502QTD0">
    <property type="taxonomic scope" value="Eukaryota"/>
</dbReference>
<keyword evidence="7" id="KW-1185">Reference proteome</keyword>
<protein>
    <recommendedName>
        <fullName evidence="8">GDSL esterase/lipase At1g09390-like</fullName>
    </recommendedName>
</protein>
<evidence type="ECO:0000313" key="6">
    <source>
        <dbReference type="EMBL" id="KJB41772.1"/>
    </source>
</evidence>
<keyword evidence="2" id="KW-0732">Signal</keyword>
<organism evidence="6 7">
    <name type="scientific">Gossypium raimondii</name>
    <name type="common">Peruvian cotton</name>
    <name type="synonym">Gossypium klotzschianum subsp. raimondii</name>
    <dbReference type="NCBI Taxonomy" id="29730"/>
    <lineage>
        <taxon>Eukaryota</taxon>
        <taxon>Viridiplantae</taxon>
        <taxon>Streptophyta</taxon>
        <taxon>Embryophyta</taxon>
        <taxon>Tracheophyta</taxon>
        <taxon>Spermatophyta</taxon>
        <taxon>Magnoliopsida</taxon>
        <taxon>eudicotyledons</taxon>
        <taxon>Gunneridae</taxon>
        <taxon>Pentapetalae</taxon>
        <taxon>rosids</taxon>
        <taxon>malvids</taxon>
        <taxon>Malvales</taxon>
        <taxon>Malvaceae</taxon>
        <taxon>Malvoideae</taxon>
        <taxon>Gossypium</taxon>
    </lineage>
</organism>
<evidence type="ECO:0000256" key="5">
    <source>
        <dbReference type="SAM" id="Phobius"/>
    </source>
</evidence>
<comment type="similarity">
    <text evidence="1">Belongs to the 'GDSL' lipolytic enzyme family.</text>
</comment>
<reference evidence="6 7" key="1">
    <citation type="journal article" date="2012" name="Nature">
        <title>Repeated polyploidization of Gossypium genomes and the evolution of spinnable cotton fibres.</title>
        <authorList>
            <person name="Paterson A.H."/>
            <person name="Wendel J.F."/>
            <person name="Gundlach H."/>
            <person name="Guo H."/>
            <person name="Jenkins J."/>
            <person name="Jin D."/>
            <person name="Llewellyn D."/>
            <person name="Showmaker K.C."/>
            <person name="Shu S."/>
            <person name="Udall J."/>
            <person name="Yoo M.J."/>
            <person name="Byers R."/>
            <person name="Chen W."/>
            <person name="Doron-Faigenboim A."/>
            <person name="Duke M.V."/>
            <person name="Gong L."/>
            <person name="Grimwood J."/>
            <person name="Grover C."/>
            <person name="Grupp K."/>
            <person name="Hu G."/>
            <person name="Lee T.H."/>
            <person name="Li J."/>
            <person name="Lin L."/>
            <person name="Liu T."/>
            <person name="Marler B.S."/>
            <person name="Page J.T."/>
            <person name="Roberts A.W."/>
            <person name="Romanel E."/>
            <person name="Sanders W.S."/>
            <person name="Szadkowski E."/>
            <person name="Tan X."/>
            <person name="Tang H."/>
            <person name="Xu C."/>
            <person name="Wang J."/>
            <person name="Wang Z."/>
            <person name="Zhang D."/>
            <person name="Zhang L."/>
            <person name="Ashrafi H."/>
            <person name="Bedon F."/>
            <person name="Bowers J.E."/>
            <person name="Brubaker C.L."/>
            <person name="Chee P.W."/>
            <person name="Das S."/>
            <person name="Gingle A.R."/>
            <person name="Haigler C.H."/>
            <person name="Harker D."/>
            <person name="Hoffmann L.V."/>
            <person name="Hovav R."/>
            <person name="Jones D.C."/>
            <person name="Lemke C."/>
            <person name="Mansoor S."/>
            <person name="ur Rahman M."/>
            <person name="Rainville L.N."/>
            <person name="Rambani A."/>
            <person name="Reddy U.K."/>
            <person name="Rong J.K."/>
            <person name="Saranga Y."/>
            <person name="Scheffler B.E."/>
            <person name="Scheffler J.A."/>
            <person name="Stelly D.M."/>
            <person name="Triplett B.A."/>
            <person name="Van Deynze A."/>
            <person name="Vaslin M.F."/>
            <person name="Waghmare V.N."/>
            <person name="Walford S.A."/>
            <person name="Wright R.J."/>
            <person name="Zaki E.A."/>
            <person name="Zhang T."/>
            <person name="Dennis E.S."/>
            <person name="Mayer K.F."/>
            <person name="Peterson D.G."/>
            <person name="Rokhsar D.S."/>
            <person name="Wang X."/>
            <person name="Schmutz J."/>
        </authorList>
    </citation>
    <scope>NUCLEOTIDE SEQUENCE [LARGE SCALE GENOMIC DNA]</scope>
</reference>
<dbReference type="GO" id="GO:0016788">
    <property type="term" value="F:hydrolase activity, acting on ester bonds"/>
    <property type="evidence" value="ECO:0007669"/>
    <property type="project" value="InterPro"/>
</dbReference>
<dbReference type="InterPro" id="IPR036514">
    <property type="entry name" value="SGNH_hydro_sf"/>
</dbReference>
<dbReference type="Gene3D" id="3.40.50.1110">
    <property type="entry name" value="SGNH hydrolase"/>
    <property type="match status" value="1"/>
</dbReference>
<proteinExistence type="inferred from homology"/>
<dbReference type="PANTHER" id="PTHR22835">
    <property type="entry name" value="ZINC FINGER FYVE DOMAIN CONTAINING PROTEIN"/>
    <property type="match status" value="1"/>
</dbReference>
<feature type="transmembrane region" description="Helical" evidence="5">
    <location>
        <begin position="21"/>
        <end position="40"/>
    </location>
</feature>